<sequence length="220" mass="23514">MMRISGAWVSVVTFALSASAQNGASKYFDPITGITFSSVTHANGVSYRVALPINATMPDTIVQIASPSSFAWCGLAWGGHMTNNPLSVAWSTGATDGERALVSSRMAFGYYAIPQPYEGATYTPLHTSATAEGWSITARCQGCTQWSSSDGDFNLQNDESAVLAYACSSVAPDTPSSNSSTFNIHEQFGIWSHDLTLARNASYAKWVKSSAEQLGKRWVG</sequence>
<dbReference type="PANTHER" id="PTHR47797:SF5">
    <property type="entry name" value="CELLOBIOSE DEHYDROGENASE CYTOCHROME DOMAIN-CONTAINING PROTEIN"/>
    <property type="match status" value="1"/>
</dbReference>
<evidence type="ECO:0000259" key="2">
    <source>
        <dbReference type="Pfam" id="PF16010"/>
    </source>
</evidence>
<dbReference type="PANTHER" id="PTHR47797">
    <property type="entry name" value="DEHYDROGENASE, PUTATIVE (AFU_ORTHOLOGUE AFUA_8G05805)-RELATED"/>
    <property type="match status" value="1"/>
</dbReference>
<dbReference type="Gene3D" id="2.60.40.1210">
    <property type="entry name" value="Cellobiose dehydrogenase, cytochrome domain"/>
    <property type="match status" value="1"/>
</dbReference>
<dbReference type="AlphaFoldDB" id="A0A6A6ZK03"/>
<keyword evidence="1" id="KW-0732">Signal</keyword>
<evidence type="ECO:0000313" key="3">
    <source>
        <dbReference type="EMBL" id="KAF2821370.1"/>
    </source>
</evidence>
<dbReference type="InterPro" id="IPR015920">
    <property type="entry name" value="Cellobiose_DH-like_cyt"/>
</dbReference>
<dbReference type="EMBL" id="MU006237">
    <property type="protein sequence ID" value="KAF2821370.1"/>
    <property type="molecule type" value="Genomic_DNA"/>
</dbReference>
<dbReference type="OrthoDB" id="413885at2759"/>
<feature type="signal peptide" evidence="1">
    <location>
        <begin position="1"/>
        <end position="20"/>
    </location>
</feature>
<feature type="chain" id="PRO_5025373114" evidence="1">
    <location>
        <begin position="21"/>
        <end position="220"/>
    </location>
</feature>
<evidence type="ECO:0000313" key="4">
    <source>
        <dbReference type="Proteomes" id="UP000799424"/>
    </source>
</evidence>
<accession>A0A6A6ZK03</accession>
<feature type="domain" description="Cellobiose dehydrogenase-like cytochrome" evidence="2">
    <location>
        <begin position="27"/>
        <end position="204"/>
    </location>
</feature>
<proteinExistence type="predicted"/>
<dbReference type="CDD" id="cd09630">
    <property type="entry name" value="CDH_like_cytochrome"/>
    <property type="match status" value="1"/>
</dbReference>
<dbReference type="Pfam" id="PF16010">
    <property type="entry name" value="CDH-cyt"/>
    <property type="match status" value="1"/>
</dbReference>
<keyword evidence="4" id="KW-1185">Reference proteome</keyword>
<reference evidence="3" key="1">
    <citation type="journal article" date="2020" name="Stud. Mycol.">
        <title>101 Dothideomycetes genomes: a test case for predicting lifestyles and emergence of pathogens.</title>
        <authorList>
            <person name="Haridas S."/>
            <person name="Albert R."/>
            <person name="Binder M."/>
            <person name="Bloem J."/>
            <person name="Labutti K."/>
            <person name="Salamov A."/>
            <person name="Andreopoulos B."/>
            <person name="Baker S."/>
            <person name="Barry K."/>
            <person name="Bills G."/>
            <person name="Bluhm B."/>
            <person name="Cannon C."/>
            <person name="Castanera R."/>
            <person name="Culley D."/>
            <person name="Daum C."/>
            <person name="Ezra D."/>
            <person name="Gonzalez J."/>
            <person name="Henrissat B."/>
            <person name="Kuo A."/>
            <person name="Liang C."/>
            <person name="Lipzen A."/>
            <person name="Lutzoni F."/>
            <person name="Magnuson J."/>
            <person name="Mondo S."/>
            <person name="Nolan M."/>
            <person name="Ohm R."/>
            <person name="Pangilinan J."/>
            <person name="Park H.-J."/>
            <person name="Ramirez L."/>
            <person name="Alfaro M."/>
            <person name="Sun H."/>
            <person name="Tritt A."/>
            <person name="Yoshinaga Y."/>
            <person name="Zwiers L.-H."/>
            <person name="Turgeon B."/>
            <person name="Goodwin S."/>
            <person name="Spatafora J."/>
            <person name="Crous P."/>
            <person name="Grigoriev I."/>
        </authorList>
    </citation>
    <scope>NUCLEOTIDE SEQUENCE</scope>
    <source>
        <strain evidence="3">CBS 113818</strain>
    </source>
</reference>
<organism evidence="3 4">
    <name type="scientific">Ophiobolus disseminans</name>
    <dbReference type="NCBI Taxonomy" id="1469910"/>
    <lineage>
        <taxon>Eukaryota</taxon>
        <taxon>Fungi</taxon>
        <taxon>Dikarya</taxon>
        <taxon>Ascomycota</taxon>
        <taxon>Pezizomycotina</taxon>
        <taxon>Dothideomycetes</taxon>
        <taxon>Pleosporomycetidae</taxon>
        <taxon>Pleosporales</taxon>
        <taxon>Pleosporineae</taxon>
        <taxon>Phaeosphaeriaceae</taxon>
        <taxon>Ophiobolus</taxon>
    </lineage>
</organism>
<dbReference type="SUPFAM" id="SSF49344">
    <property type="entry name" value="CBD9-like"/>
    <property type="match status" value="1"/>
</dbReference>
<gene>
    <name evidence="3" type="ORF">CC86DRAFT_103173</name>
</gene>
<dbReference type="Proteomes" id="UP000799424">
    <property type="component" value="Unassembled WGS sequence"/>
</dbReference>
<evidence type="ECO:0000256" key="1">
    <source>
        <dbReference type="SAM" id="SignalP"/>
    </source>
</evidence>
<name>A0A6A6ZK03_9PLEO</name>
<protein>
    <submittedName>
        <fullName evidence="3">CBD9-like protein</fullName>
    </submittedName>
</protein>